<dbReference type="PROSITE" id="PS51257">
    <property type="entry name" value="PROKAR_LIPOPROTEIN"/>
    <property type="match status" value="1"/>
</dbReference>
<dbReference type="RefSeq" id="WP_201018742.1">
    <property type="nucleotide sequence ID" value="NZ_JAUQOO010000016.1"/>
</dbReference>
<protein>
    <submittedName>
        <fullName evidence="8">DMT family transporter</fullName>
    </submittedName>
</protein>
<keyword evidence="5 6" id="KW-0472">Membrane</keyword>
<feature type="transmembrane region" description="Helical" evidence="6">
    <location>
        <begin position="127"/>
        <end position="147"/>
    </location>
</feature>
<evidence type="ECO:0000313" key="9">
    <source>
        <dbReference type="Proteomes" id="UP001223016"/>
    </source>
</evidence>
<feature type="domain" description="EamA" evidence="7">
    <location>
        <begin position="12"/>
        <end position="143"/>
    </location>
</feature>
<gene>
    <name evidence="8" type="ORF">Q6A51_19640</name>
</gene>
<evidence type="ECO:0000256" key="5">
    <source>
        <dbReference type="ARBA" id="ARBA00023136"/>
    </source>
</evidence>
<evidence type="ECO:0000256" key="6">
    <source>
        <dbReference type="SAM" id="Phobius"/>
    </source>
</evidence>
<dbReference type="SUPFAM" id="SSF103481">
    <property type="entry name" value="Multidrug resistance efflux transporter EmrE"/>
    <property type="match status" value="2"/>
</dbReference>
<dbReference type="InterPro" id="IPR050638">
    <property type="entry name" value="AA-Vitamin_Transporters"/>
</dbReference>
<dbReference type="Pfam" id="PF00892">
    <property type="entry name" value="EamA"/>
    <property type="match status" value="2"/>
</dbReference>
<feature type="transmembrane region" description="Helical" evidence="6">
    <location>
        <begin position="98"/>
        <end position="120"/>
    </location>
</feature>
<evidence type="ECO:0000256" key="3">
    <source>
        <dbReference type="ARBA" id="ARBA00022692"/>
    </source>
</evidence>
<comment type="subcellular location">
    <subcellularLocation>
        <location evidence="1">Membrane</location>
        <topology evidence="1">Multi-pass membrane protein</topology>
    </subcellularLocation>
</comment>
<dbReference type="Proteomes" id="UP001223016">
    <property type="component" value="Unassembled WGS sequence"/>
</dbReference>
<evidence type="ECO:0000313" key="8">
    <source>
        <dbReference type="EMBL" id="MDO7929000.1"/>
    </source>
</evidence>
<keyword evidence="9" id="KW-1185">Reference proteome</keyword>
<feature type="transmembrane region" description="Helical" evidence="6">
    <location>
        <begin position="72"/>
        <end position="92"/>
    </location>
</feature>
<keyword evidence="4 6" id="KW-1133">Transmembrane helix</keyword>
<sequence length="301" mass="32555">MLKARFHNNAVLLISCLFVVLWSTGFIVGRMIVGSASPNIFLASRFFLSFLLFTFAAALLKKIWPPLNEWHKHIFAGLLINGLYLGGSYWAISKGLPAALMALLGALQPLLTVVISIAFLKGRIAPLQALGIFIGLSGVTLVLSPSFQTGSHIDYSFSVLLIAILSVFSITFGTILQKTSLGKSELLPSMAIQNLFSSVAALIFILLLDESHLIVNANFIFSLAWAVLVLSGLGTLSLVWLIRNGDMTKTTSLLLLAPPLAALEAWAFFGDKLVPIQIAGFILSLLGVWFCRVKIAPPVTQ</sequence>
<dbReference type="InterPro" id="IPR000620">
    <property type="entry name" value="EamA_dom"/>
</dbReference>
<dbReference type="PANTHER" id="PTHR32322:SF2">
    <property type="entry name" value="EAMA DOMAIN-CONTAINING PROTEIN"/>
    <property type="match status" value="1"/>
</dbReference>
<feature type="transmembrane region" description="Helical" evidence="6">
    <location>
        <begin position="39"/>
        <end position="60"/>
    </location>
</feature>
<organism evidence="8 9">
    <name type="scientific">Pseudomonas serbiensis</name>
    <dbReference type="NCBI Taxonomy" id="3064350"/>
    <lineage>
        <taxon>Bacteria</taxon>
        <taxon>Pseudomonadati</taxon>
        <taxon>Pseudomonadota</taxon>
        <taxon>Gammaproteobacteria</taxon>
        <taxon>Pseudomonadales</taxon>
        <taxon>Pseudomonadaceae</taxon>
        <taxon>Pseudomonas</taxon>
    </lineage>
</organism>
<dbReference type="InterPro" id="IPR037185">
    <property type="entry name" value="EmrE-like"/>
</dbReference>
<evidence type="ECO:0000256" key="1">
    <source>
        <dbReference type="ARBA" id="ARBA00004141"/>
    </source>
</evidence>
<comment type="similarity">
    <text evidence="2">Belongs to the EamA transporter family.</text>
</comment>
<dbReference type="EMBL" id="JAUQOO010000016">
    <property type="protein sequence ID" value="MDO7929000.1"/>
    <property type="molecule type" value="Genomic_DNA"/>
</dbReference>
<feature type="domain" description="EamA" evidence="7">
    <location>
        <begin position="159"/>
        <end position="290"/>
    </location>
</feature>
<dbReference type="PANTHER" id="PTHR32322">
    <property type="entry name" value="INNER MEMBRANE TRANSPORTER"/>
    <property type="match status" value="1"/>
</dbReference>
<feature type="transmembrane region" description="Helical" evidence="6">
    <location>
        <begin position="276"/>
        <end position="295"/>
    </location>
</feature>
<feature type="transmembrane region" description="Helical" evidence="6">
    <location>
        <begin position="153"/>
        <end position="175"/>
    </location>
</feature>
<accession>A0ABT9CYN0</accession>
<evidence type="ECO:0000259" key="7">
    <source>
        <dbReference type="Pfam" id="PF00892"/>
    </source>
</evidence>
<feature type="transmembrane region" description="Helical" evidence="6">
    <location>
        <begin position="187"/>
        <end position="207"/>
    </location>
</feature>
<name>A0ABT9CYN0_9PSED</name>
<keyword evidence="3 6" id="KW-0812">Transmembrane</keyword>
<reference evidence="8 9" key="1">
    <citation type="submission" date="2023-07" db="EMBL/GenBank/DDBJ databases">
        <title>Identification of four novel Pseudomonas species associated with bacterial leaf spot of cucurbits.</title>
        <authorList>
            <person name="Fullem K.R."/>
        </authorList>
    </citation>
    <scope>NUCLEOTIDE SEQUENCE [LARGE SCALE GENOMIC DNA]</scope>
    <source>
        <strain evidence="8 9">KFB 138</strain>
    </source>
</reference>
<proteinExistence type="inferred from homology"/>
<comment type="caution">
    <text evidence="8">The sequence shown here is derived from an EMBL/GenBank/DDBJ whole genome shotgun (WGS) entry which is preliminary data.</text>
</comment>
<evidence type="ECO:0000256" key="2">
    <source>
        <dbReference type="ARBA" id="ARBA00007362"/>
    </source>
</evidence>
<evidence type="ECO:0000256" key="4">
    <source>
        <dbReference type="ARBA" id="ARBA00022989"/>
    </source>
</evidence>
<feature type="transmembrane region" description="Helical" evidence="6">
    <location>
        <begin position="12"/>
        <end position="33"/>
    </location>
</feature>
<feature type="transmembrane region" description="Helical" evidence="6">
    <location>
        <begin position="219"/>
        <end position="241"/>
    </location>
</feature>